<protein>
    <submittedName>
        <fullName evidence="2">Uncharacterized protein</fullName>
    </submittedName>
</protein>
<sequence length="101" mass="11727">MEAEKGGDRQELLLLYSTRLVFITVGIPFIPCMRTYLTTFVLFPAIFYTCQIYLNKALYPWAGARMLDGKRMSLLPKHFGRSYRRPTEIPNCFPGRRNSSI</sequence>
<keyword evidence="1" id="KW-1133">Transmembrane helix</keyword>
<name>A0ABQ8G3F0_9PEZI</name>
<keyword evidence="1" id="KW-0812">Transmembrane</keyword>
<gene>
    <name evidence="2" type="ORF">B0J12DRAFT_200268</name>
</gene>
<evidence type="ECO:0000256" key="1">
    <source>
        <dbReference type="SAM" id="Phobius"/>
    </source>
</evidence>
<keyword evidence="1" id="KW-0472">Membrane</keyword>
<dbReference type="EMBL" id="JAGTJR010000024">
    <property type="protein sequence ID" value="KAH7042739.1"/>
    <property type="molecule type" value="Genomic_DNA"/>
</dbReference>
<reference evidence="2 3" key="1">
    <citation type="journal article" date="2021" name="Nat. Commun.">
        <title>Genetic determinants of endophytism in the Arabidopsis root mycobiome.</title>
        <authorList>
            <person name="Mesny F."/>
            <person name="Miyauchi S."/>
            <person name="Thiergart T."/>
            <person name="Pickel B."/>
            <person name="Atanasova L."/>
            <person name="Karlsson M."/>
            <person name="Huettel B."/>
            <person name="Barry K.W."/>
            <person name="Haridas S."/>
            <person name="Chen C."/>
            <person name="Bauer D."/>
            <person name="Andreopoulos W."/>
            <person name="Pangilinan J."/>
            <person name="LaButti K."/>
            <person name="Riley R."/>
            <person name="Lipzen A."/>
            <person name="Clum A."/>
            <person name="Drula E."/>
            <person name="Henrissat B."/>
            <person name="Kohler A."/>
            <person name="Grigoriev I.V."/>
            <person name="Martin F.M."/>
            <person name="Hacquard S."/>
        </authorList>
    </citation>
    <scope>NUCLEOTIDE SEQUENCE [LARGE SCALE GENOMIC DNA]</scope>
    <source>
        <strain evidence="2 3">MPI-SDFR-AT-0080</strain>
    </source>
</reference>
<keyword evidence="3" id="KW-1185">Reference proteome</keyword>
<comment type="caution">
    <text evidence="2">The sequence shown here is derived from an EMBL/GenBank/DDBJ whole genome shotgun (WGS) entry which is preliminary data.</text>
</comment>
<accession>A0ABQ8G3F0</accession>
<proteinExistence type="predicted"/>
<feature type="transmembrane region" description="Helical" evidence="1">
    <location>
        <begin position="36"/>
        <end position="54"/>
    </location>
</feature>
<feature type="transmembrane region" description="Helical" evidence="1">
    <location>
        <begin position="12"/>
        <end position="30"/>
    </location>
</feature>
<evidence type="ECO:0000313" key="2">
    <source>
        <dbReference type="EMBL" id="KAH7042739.1"/>
    </source>
</evidence>
<dbReference type="Proteomes" id="UP000774617">
    <property type="component" value="Unassembled WGS sequence"/>
</dbReference>
<organism evidence="2 3">
    <name type="scientific">Macrophomina phaseolina</name>
    <dbReference type="NCBI Taxonomy" id="35725"/>
    <lineage>
        <taxon>Eukaryota</taxon>
        <taxon>Fungi</taxon>
        <taxon>Dikarya</taxon>
        <taxon>Ascomycota</taxon>
        <taxon>Pezizomycotina</taxon>
        <taxon>Dothideomycetes</taxon>
        <taxon>Dothideomycetes incertae sedis</taxon>
        <taxon>Botryosphaeriales</taxon>
        <taxon>Botryosphaeriaceae</taxon>
        <taxon>Macrophomina</taxon>
    </lineage>
</organism>
<evidence type="ECO:0000313" key="3">
    <source>
        <dbReference type="Proteomes" id="UP000774617"/>
    </source>
</evidence>